<dbReference type="Gene3D" id="3.40.50.2300">
    <property type="match status" value="1"/>
</dbReference>
<dbReference type="PANTHER" id="PTHR43547:SF2">
    <property type="entry name" value="HYBRID SIGNAL TRANSDUCTION HISTIDINE KINASE C"/>
    <property type="match status" value="1"/>
</dbReference>
<dbReference type="EC" id="2.7.13.3" evidence="2"/>
<evidence type="ECO:0000256" key="4">
    <source>
        <dbReference type="ARBA" id="ARBA00022777"/>
    </source>
</evidence>
<dbReference type="InterPro" id="IPR036097">
    <property type="entry name" value="HisK_dim/P_sf"/>
</dbReference>
<dbReference type="Proteomes" id="UP000622533">
    <property type="component" value="Unassembled WGS sequence"/>
</dbReference>
<dbReference type="PROSITE" id="PS50109">
    <property type="entry name" value="HIS_KIN"/>
    <property type="match status" value="1"/>
</dbReference>
<dbReference type="InterPro" id="IPR003661">
    <property type="entry name" value="HisK_dim/P_dom"/>
</dbReference>
<keyword evidence="4 9" id="KW-0808">Transferase</keyword>
<keyword evidence="10" id="KW-1185">Reference proteome</keyword>
<dbReference type="InterPro" id="IPR005467">
    <property type="entry name" value="His_kinase_dom"/>
</dbReference>
<dbReference type="GO" id="GO:0000155">
    <property type="term" value="F:phosphorelay sensor kinase activity"/>
    <property type="evidence" value="ECO:0007669"/>
    <property type="project" value="InterPro"/>
</dbReference>
<evidence type="ECO:0000256" key="5">
    <source>
        <dbReference type="ARBA" id="ARBA00023012"/>
    </source>
</evidence>
<evidence type="ECO:0000256" key="3">
    <source>
        <dbReference type="ARBA" id="ARBA00022553"/>
    </source>
</evidence>
<dbReference type="PRINTS" id="PR00344">
    <property type="entry name" value="BCTRLSENSOR"/>
</dbReference>
<keyword evidence="3 6" id="KW-0597">Phosphoprotein</keyword>
<feature type="domain" description="Histidine kinase" evidence="7">
    <location>
        <begin position="182"/>
        <end position="441"/>
    </location>
</feature>
<dbReference type="RefSeq" id="WP_193914416.1">
    <property type="nucleotide sequence ID" value="NZ_JADEXS020000001.1"/>
</dbReference>
<dbReference type="Gene3D" id="3.30.565.10">
    <property type="entry name" value="Histidine kinase-like ATPase, C-terminal domain"/>
    <property type="match status" value="1"/>
</dbReference>
<comment type="caution">
    <text evidence="9">The sequence shown here is derived from an EMBL/GenBank/DDBJ whole genome shotgun (WGS) entry which is preliminary data.</text>
</comment>
<dbReference type="PANTHER" id="PTHR43547">
    <property type="entry name" value="TWO-COMPONENT HISTIDINE KINASE"/>
    <property type="match status" value="1"/>
</dbReference>
<evidence type="ECO:0000259" key="8">
    <source>
        <dbReference type="PROSITE" id="PS50110"/>
    </source>
</evidence>
<dbReference type="EMBL" id="JADEXS010000052">
    <property type="protein sequence ID" value="MBE9022000.1"/>
    <property type="molecule type" value="Genomic_DNA"/>
</dbReference>
<evidence type="ECO:0000256" key="6">
    <source>
        <dbReference type="PROSITE-ProRule" id="PRU00169"/>
    </source>
</evidence>
<name>A0A8J6ZT90_DESMC</name>
<dbReference type="InterPro" id="IPR001789">
    <property type="entry name" value="Sig_transdc_resp-reg_receiver"/>
</dbReference>
<dbReference type="PROSITE" id="PS50110">
    <property type="entry name" value="RESPONSE_REGULATORY"/>
    <property type="match status" value="1"/>
</dbReference>
<dbReference type="InterPro" id="IPR036890">
    <property type="entry name" value="HATPase_C_sf"/>
</dbReference>
<keyword evidence="5" id="KW-0902">Two-component regulatory system</keyword>
<dbReference type="CDD" id="cd19920">
    <property type="entry name" value="REC_PA4781-like"/>
    <property type="match status" value="1"/>
</dbReference>
<dbReference type="SMART" id="SM00387">
    <property type="entry name" value="HATPase_c"/>
    <property type="match status" value="1"/>
</dbReference>
<dbReference type="CDD" id="cd00082">
    <property type="entry name" value="HisKA"/>
    <property type="match status" value="1"/>
</dbReference>
<evidence type="ECO:0000259" key="7">
    <source>
        <dbReference type="PROSITE" id="PS50109"/>
    </source>
</evidence>
<gene>
    <name evidence="9" type="ORF">IQ276_05870</name>
</gene>
<dbReference type="SUPFAM" id="SSF52172">
    <property type="entry name" value="CheY-like"/>
    <property type="match status" value="1"/>
</dbReference>
<accession>A0A8J6ZT90</accession>
<comment type="catalytic activity">
    <reaction evidence="1">
        <text>ATP + protein L-histidine = ADP + protein N-phospho-L-histidine.</text>
        <dbReference type="EC" id="2.7.13.3"/>
    </reaction>
</comment>
<evidence type="ECO:0000256" key="2">
    <source>
        <dbReference type="ARBA" id="ARBA00012438"/>
    </source>
</evidence>
<evidence type="ECO:0000256" key="1">
    <source>
        <dbReference type="ARBA" id="ARBA00000085"/>
    </source>
</evidence>
<evidence type="ECO:0000313" key="10">
    <source>
        <dbReference type="Proteomes" id="UP000622533"/>
    </source>
</evidence>
<dbReference type="SUPFAM" id="SSF47384">
    <property type="entry name" value="Homodimeric domain of signal transducing histidine kinase"/>
    <property type="match status" value="1"/>
</dbReference>
<proteinExistence type="predicted"/>
<evidence type="ECO:0000313" key="9">
    <source>
        <dbReference type="EMBL" id="MBE9022000.1"/>
    </source>
</evidence>
<feature type="modified residue" description="4-aspartylphosphate" evidence="6">
    <location>
        <position position="66"/>
    </location>
</feature>
<dbReference type="Gene3D" id="1.10.287.130">
    <property type="match status" value="1"/>
</dbReference>
<protein>
    <recommendedName>
        <fullName evidence="2">histidine kinase</fullName>
        <ecNumber evidence="2">2.7.13.3</ecNumber>
    </recommendedName>
</protein>
<sequence length="442" mass="49634">MSYKQNINISNISEHNLILVVDDTTTNLEIVFQILTNAGFEVVTEVNGERALKHVESRLPDLILLDVMMPKIDGFETCKKLKENYETCDIPVIFMTANSDTDSKIKGLNIGAVDYITKPFNEEELLARIKTHLQLRNLTKTLEKRVAQRTAALSKALKDLQESQLQLIQTEKMSALGQLVAGVAHEINNPVGCIHGNLGHAWVYFQAMTKLIELYQQHYPHPVAEIQEEIAAMDLQYMLSDLPNLISSMKEGVQRIRNISTSLRNFSRGDSDRKVYCNIHDGIDSTIMILKHRLKASESRPNIEVIKNYDNIPEIECFSGQINQVFMNLLANAIDALEESNLGRSYVEIEVNPNQIWIQTSLNEDKTHVFIRIKDNGVGMSGEVQQKIFDHLFTTKPVGQGTGLGLSIARQIVVDKHGGTLEVKSAPAEGSEFIIKLPIQKS</sequence>
<keyword evidence="4 9" id="KW-0418">Kinase</keyword>
<dbReference type="Pfam" id="PF00072">
    <property type="entry name" value="Response_reg"/>
    <property type="match status" value="1"/>
</dbReference>
<feature type="domain" description="Response regulatory" evidence="8">
    <location>
        <begin position="17"/>
        <end position="133"/>
    </location>
</feature>
<reference evidence="9" key="1">
    <citation type="submission" date="2020-10" db="EMBL/GenBank/DDBJ databases">
        <authorList>
            <person name="Castelo-Branco R."/>
            <person name="Eusebio N."/>
            <person name="Adriana R."/>
            <person name="Vieira A."/>
            <person name="Brugerolle De Fraissinette N."/>
            <person name="Rezende De Castro R."/>
            <person name="Schneider M.P."/>
            <person name="Vasconcelos V."/>
            <person name="Leao P.N."/>
        </authorList>
    </citation>
    <scope>NUCLEOTIDE SEQUENCE</scope>
    <source>
        <strain evidence="9">LEGE 12446</strain>
    </source>
</reference>
<dbReference type="InterPro" id="IPR011006">
    <property type="entry name" value="CheY-like_superfamily"/>
</dbReference>
<dbReference type="SUPFAM" id="SSF55874">
    <property type="entry name" value="ATPase domain of HSP90 chaperone/DNA topoisomerase II/histidine kinase"/>
    <property type="match status" value="1"/>
</dbReference>
<organism evidence="9 10">
    <name type="scientific">Desmonostoc muscorum LEGE 12446</name>
    <dbReference type="NCBI Taxonomy" id="1828758"/>
    <lineage>
        <taxon>Bacteria</taxon>
        <taxon>Bacillati</taxon>
        <taxon>Cyanobacteriota</taxon>
        <taxon>Cyanophyceae</taxon>
        <taxon>Nostocales</taxon>
        <taxon>Nostocaceae</taxon>
        <taxon>Desmonostoc</taxon>
    </lineage>
</organism>
<dbReference type="InterPro" id="IPR004358">
    <property type="entry name" value="Sig_transdc_His_kin-like_C"/>
</dbReference>
<dbReference type="Pfam" id="PF02518">
    <property type="entry name" value="HATPase_c"/>
    <property type="match status" value="1"/>
</dbReference>
<dbReference type="SMART" id="SM00448">
    <property type="entry name" value="REC"/>
    <property type="match status" value="1"/>
</dbReference>
<dbReference type="InterPro" id="IPR003594">
    <property type="entry name" value="HATPase_dom"/>
</dbReference>
<dbReference type="AlphaFoldDB" id="A0A8J6ZT90"/>